<evidence type="ECO:0000313" key="9">
    <source>
        <dbReference type="EMBL" id="TQQ84783.1"/>
    </source>
</evidence>
<sequence length="210" mass="23451">MDYIQQFLYIAQDNMLLSLIAGILSAFIESFIPALPIVAIVGANAAIHGMFIGLLISWIGSGLGTLSLFLILSRFNNNKIFRKMRTEKVEAGVRWLDKKGFSMLFIAYACTFMPSSLATVASAFCKKKFIDFAPPMLAGKFVMFIVVSYVAEDISGFIHSPLKIIVLIALVALSWFVGKKANVNLEKHELEIEKKKKEMKDDSKKTDEKK</sequence>
<feature type="transmembrane region" description="Helical" evidence="6">
    <location>
        <begin position="105"/>
        <end position="125"/>
    </location>
</feature>
<evidence type="ECO:0000256" key="1">
    <source>
        <dbReference type="ARBA" id="ARBA00004651"/>
    </source>
</evidence>
<feature type="transmembrane region" description="Helical" evidence="6">
    <location>
        <begin position="157"/>
        <end position="177"/>
    </location>
</feature>
<evidence type="ECO:0000259" key="8">
    <source>
        <dbReference type="Pfam" id="PF09335"/>
    </source>
</evidence>
<feature type="transmembrane region" description="Helical" evidence="6">
    <location>
        <begin position="51"/>
        <end position="72"/>
    </location>
</feature>
<keyword evidence="3 6" id="KW-0812">Transmembrane</keyword>
<feature type="transmembrane region" description="Helical" evidence="6">
    <location>
        <begin position="15"/>
        <end position="39"/>
    </location>
</feature>
<keyword evidence="2 6" id="KW-1003">Cell membrane</keyword>
<keyword evidence="7" id="KW-0175">Coiled coil</keyword>
<organism evidence="9 10">
    <name type="scientific">Peptacetobacter hominis</name>
    <dbReference type="NCBI Taxonomy" id="2743610"/>
    <lineage>
        <taxon>Bacteria</taxon>
        <taxon>Bacillati</taxon>
        <taxon>Bacillota</taxon>
        <taxon>Clostridia</taxon>
        <taxon>Peptostreptococcales</taxon>
        <taxon>Peptostreptococcaceae</taxon>
        <taxon>Peptacetobacter</taxon>
    </lineage>
</organism>
<dbReference type="InterPro" id="IPR032816">
    <property type="entry name" value="VTT_dom"/>
</dbReference>
<dbReference type="OrthoDB" id="1651121at2"/>
<dbReference type="Proteomes" id="UP000317863">
    <property type="component" value="Unassembled WGS sequence"/>
</dbReference>
<dbReference type="RefSeq" id="WP_142535838.1">
    <property type="nucleotide sequence ID" value="NZ_SGJB01000007.1"/>
</dbReference>
<feature type="domain" description="VTT" evidence="8">
    <location>
        <begin position="36"/>
        <end position="150"/>
    </location>
</feature>
<keyword evidence="5 6" id="KW-0472">Membrane</keyword>
<comment type="similarity">
    <text evidence="6">Belongs to the TVP38/TMEM64 family.</text>
</comment>
<dbReference type="EMBL" id="SGJB01000007">
    <property type="protein sequence ID" value="TQQ84783.1"/>
    <property type="molecule type" value="Genomic_DNA"/>
</dbReference>
<keyword evidence="4 6" id="KW-1133">Transmembrane helix</keyword>
<gene>
    <name evidence="9" type="ORF">EXD82_05110</name>
</gene>
<accession>A0A544QVS2</accession>
<feature type="transmembrane region" description="Helical" evidence="6">
    <location>
        <begin position="132"/>
        <end position="151"/>
    </location>
</feature>
<proteinExistence type="inferred from homology"/>
<dbReference type="InterPro" id="IPR015414">
    <property type="entry name" value="TMEM64"/>
</dbReference>
<dbReference type="Pfam" id="PF09335">
    <property type="entry name" value="VTT_dom"/>
    <property type="match status" value="1"/>
</dbReference>
<dbReference type="PANTHER" id="PTHR12677:SF55">
    <property type="entry name" value="UNDECAPRENYL PHOSPHATE TRANSPORTER SAOUHSC_00901-RELATED"/>
    <property type="match status" value="1"/>
</dbReference>
<evidence type="ECO:0000256" key="6">
    <source>
        <dbReference type="RuleBase" id="RU366058"/>
    </source>
</evidence>
<dbReference type="PANTHER" id="PTHR12677">
    <property type="entry name" value="GOLGI APPARATUS MEMBRANE PROTEIN TVP38-RELATED"/>
    <property type="match status" value="1"/>
</dbReference>
<evidence type="ECO:0000313" key="10">
    <source>
        <dbReference type="Proteomes" id="UP000317863"/>
    </source>
</evidence>
<comment type="subcellular location">
    <subcellularLocation>
        <location evidence="1 6">Cell membrane</location>
        <topology evidence="1 6">Multi-pass membrane protein</topology>
    </subcellularLocation>
</comment>
<feature type="coiled-coil region" evidence="7">
    <location>
        <begin position="178"/>
        <end position="205"/>
    </location>
</feature>
<comment type="caution">
    <text evidence="9">The sequence shown here is derived from an EMBL/GenBank/DDBJ whole genome shotgun (WGS) entry which is preliminary data.</text>
</comment>
<evidence type="ECO:0000256" key="7">
    <source>
        <dbReference type="SAM" id="Coils"/>
    </source>
</evidence>
<reference evidence="9 10" key="1">
    <citation type="submission" date="2019-02" db="EMBL/GenBank/DDBJ databases">
        <title>Peptostreptococcaceae bacterium ZHW00191 nov., a new bacterium isolated from the human gut.</title>
        <authorList>
            <person name="Zhou H.-W."/>
            <person name="Chen X.-J."/>
        </authorList>
    </citation>
    <scope>NUCLEOTIDE SEQUENCE [LARGE SCALE GENOMIC DNA]</scope>
    <source>
        <strain evidence="9 10">ZHW00191</strain>
    </source>
</reference>
<protein>
    <recommendedName>
        <fullName evidence="6">TVP38/TMEM64 family membrane protein</fullName>
    </recommendedName>
</protein>
<dbReference type="GO" id="GO:0005886">
    <property type="term" value="C:plasma membrane"/>
    <property type="evidence" value="ECO:0007669"/>
    <property type="project" value="UniProtKB-SubCell"/>
</dbReference>
<evidence type="ECO:0000256" key="3">
    <source>
        <dbReference type="ARBA" id="ARBA00022692"/>
    </source>
</evidence>
<evidence type="ECO:0000256" key="5">
    <source>
        <dbReference type="ARBA" id="ARBA00023136"/>
    </source>
</evidence>
<dbReference type="AlphaFoldDB" id="A0A544QVS2"/>
<evidence type="ECO:0000256" key="2">
    <source>
        <dbReference type="ARBA" id="ARBA00022475"/>
    </source>
</evidence>
<evidence type="ECO:0000256" key="4">
    <source>
        <dbReference type="ARBA" id="ARBA00022989"/>
    </source>
</evidence>
<name>A0A544QVS2_9FIRM</name>
<keyword evidence="10" id="KW-1185">Reference proteome</keyword>